<evidence type="ECO:0000256" key="6">
    <source>
        <dbReference type="PROSITE-ProRule" id="PRU01373"/>
    </source>
</evidence>
<accession>A0A1M6MZ97</accession>
<dbReference type="GO" id="GO:0018104">
    <property type="term" value="P:peptidoglycan-protein cross-linking"/>
    <property type="evidence" value="ECO:0007669"/>
    <property type="project" value="TreeGrafter"/>
</dbReference>
<dbReference type="PROSITE" id="PS51257">
    <property type="entry name" value="PROKAR_LIPOPROTEIN"/>
    <property type="match status" value="1"/>
</dbReference>
<feature type="compositionally biased region" description="Low complexity" evidence="7">
    <location>
        <begin position="57"/>
        <end position="82"/>
    </location>
</feature>
<dbReference type="GO" id="GO:0005576">
    <property type="term" value="C:extracellular region"/>
    <property type="evidence" value="ECO:0007669"/>
    <property type="project" value="TreeGrafter"/>
</dbReference>
<feature type="active site" description="Proton donor/acceptor" evidence="6">
    <location>
        <position position="275"/>
    </location>
</feature>
<dbReference type="OrthoDB" id="463216at2"/>
<dbReference type="Gene3D" id="1.10.101.10">
    <property type="entry name" value="PGBD-like superfamily/PGBD"/>
    <property type="match status" value="1"/>
</dbReference>
<evidence type="ECO:0000313" key="10">
    <source>
        <dbReference type="EMBL" id="SHJ88740.1"/>
    </source>
</evidence>
<feature type="transmembrane region" description="Helical" evidence="8">
    <location>
        <begin position="6"/>
        <end position="30"/>
    </location>
</feature>
<evidence type="ECO:0000256" key="1">
    <source>
        <dbReference type="ARBA" id="ARBA00004752"/>
    </source>
</evidence>
<evidence type="ECO:0000256" key="2">
    <source>
        <dbReference type="ARBA" id="ARBA00022679"/>
    </source>
</evidence>
<dbReference type="PANTHER" id="PTHR30582:SF2">
    <property type="entry name" value="L,D-TRANSPEPTIDASE YCIB-RELATED"/>
    <property type="match status" value="1"/>
</dbReference>
<keyword evidence="3 6" id="KW-0133">Cell shape</keyword>
<keyword evidence="11" id="KW-1185">Reference proteome</keyword>
<keyword evidence="8" id="KW-1133">Transmembrane helix</keyword>
<keyword evidence="10" id="KW-0449">Lipoprotein</keyword>
<name>A0A1M6MZ97_9BACL</name>
<dbReference type="PROSITE" id="PS52029">
    <property type="entry name" value="LD_TPASE"/>
    <property type="match status" value="1"/>
</dbReference>
<keyword evidence="8" id="KW-0812">Transmembrane</keyword>
<dbReference type="GO" id="GO:0071972">
    <property type="term" value="F:peptidoglycan L,D-transpeptidase activity"/>
    <property type="evidence" value="ECO:0007669"/>
    <property type="project" value="TreeGrafter"/>
</dbReference>
<feature type="compositionally biased region" description="Polar residues" evidence="7">
    <location>
        <begin position="342"/>
        <end position="368"/>
    </location>
</feature>
<evidence type="ECO:0000256" key="8">
    <source>
        <dbReference type="SAM" id="Phobius"/>
    </source>
</evidence>
<dbReference type="SUPFAM" id="SSF141523">
    <property type="entry name" value="L,D-transpeptidase catalytic domain-like"/>
    <property type="match status" value="1"/>
</dbReference>
<feature type="region of interest" description="Disordered" evidence="7">
    <location>
        <begin position="48"/>
        <end position="89"/>
    </location>
</feature>
<evidence type="ECO:0000256" key="4">
    <source>
        <dbReference type="ARBA" id="ARBA00022984"/>
    </source>
</evidence>
<keyword evidence="8" id="KW-0472">Membrane</keyword>
<sequence length="368" mass="39537">MNDVRFSRLTVVGVSLGLAILSTGCGVLYLKSRLSLFPVPQSLAPKVLQSSDHTNPTQSTVKTVSLQQSTSQSSNSHPQNSVTPSSPYPSFGLGTTGSEVLALNERLAELGYLPVTIEGSAPDITLNNIQNPPQVTFVWKYGNIPSTLQNLWQPDTYTALTRAAVIAVEHVNNLTIDGIAGPAVWQAILSPNAVADPHRFTYVLVSKNPAPETLRIWKDGEWIYQSVCNTGIPGASTPDGTYAIYLRFQSQTMRGENPNGSKYVDPGIPDVNYFHGSDAIHGFIRASYGFPQSLGCVELPYAHAAQVWTLVHYGTLVTIRGHYVAPSSVSITTTSSSTSPSNQGSEGNTDTSHSQPSTAQSVYVQNVN</sequence>
<dbReference type="CDD" id="cd16913">
    <property type="entry name" value="YkuD_like"/>
    <property type="match status" value="1"/>
</dbReference>
<dbReference type="GO" id="GO:0071555">
    <property type="term" value="P:cell wall organization"/>
    <property type="evidence" value="ECO:0007669"/>
    <property type="project" value="UniProtKB-UniRule"/>
</dbReference>
<dbReference type="EMBL" id="FRAF01000005">
    <property type="protein sequence ID" value="SHJ88740.1"/>
    <property type="molecule type" value="Genomic_DNA"/>
</dbReference>
<reference evidence="11" key="1">
    <citation type="submission" date="2016-11" db="EMBL/GenBank/DDBJ databases">
        <authorList>
            <person name="Varghese N."/>
            <person name="Submissions S."/>
        </authorList>
    </citation>
    <scope>NUCLEOTIDE SEQUENCE [LARGE SCALE GENOMIC DNA]</scope>
    <source>
        <strain evidence="11">USBA-503</strain>
    </source>
</reference>
<feature type="region of interest" description="Disordered" evidence="7">
    <location>
        <begin position="330"/>
        <end position="368"/>
    </location>
</feature>
<dbReference type="STRING" id="1830138.SAMN05443507_10518"/>
<feature type="compositionally biased region" description="Low complexity" evidence="7">
    <location>
        <begin position="330"/>
        <end position="341"/>
    </location>
</feature>
<dbReference type="RefSeq" id="WP_072873267.1">
    <property type="nucleotide sequence ID" value="NZ_FRAF01000005.1"/>
</dbReference>
<keyword evidence="2" id="KW-0808">Transferase</keyword>
<dbReference type="Proteomes" id="UP000184016">
    <property type="component" value="Unassembled WGS sequence"/>
</dbReference>
<dbReference type="UniPathway" id="UPA00219"/>
<dbReference type="GO" id="GO:0016740">
    <property type="term" value="F:transferase activity"/>
    <property type="evidence" value="ECO:0007669"/>
    <property type="project" value="UniProtKB-KW"/>
</dbReference>
<evidence type="ECO:0000259" key="9">
    <source>
        <dbReference type="PROSITE" id="PS52029"/>
    </source>
</evidence>
<dbReference type="Pfam" id="PF03734">
    <property type="entry name" value="YkuD"/>
    <property type="match status" value="1"/>
</dbReference>
<dbReference type="PANTHER" id="PTHR30582">
    <property type="entry name" value="L,D-TRANSPEPTIDASE"/>
    <property type="match status" value="1"/>
</dbReference>
<gene>
    <name evidence="10" type="ORF">SAMN05443507_10518</name>
</gene>
<feature type="domain" description="L,D-TPase catalytic" evidence="9">
    <location>
        <begin position="203"/>
        <end position="320"/>
    </location>
</feature>
<dbReference type="InterPro" id="IPR036366">
    <property type="entry name" value="PGBDSf"/>
</dbReference>
<organism evidence="10 11">
    <name type="scientific">Alicyclobacillus tolerans</name>
    <dbReference type="NCBI Taxonomy" id="90970"/>
    <lineage>
        <taxon>Bacteria</taxon>
        <taxon>Bacillati</taxon>
        <taxon>Bacillota</taxon>
        <taxon>Bacilli</taxon>
        <taxon>Bacillales</taxon>
        <taxon>Alicyclobacillaceae</taxon>
        <taxon>Alicyclobacillus</taxon>
    </lineage>
</organism>
<evidence type="ECO:0000256" key="7">
    <source>
        <dbReference type="SAM" id="MobiDB-lite"/>
    </source>
</evidence>
<keyword evidence="4 6" id="KW-0573">Peptidoglycan synthesis</keyword>
<dbReference type="Gene3D" id="2.40.440.10">
    <property type="entry name" value="L,D-transpeptidase catalytic domain-like"/>
    <property type="match status" value="1"/>
</dbReference>
<evidence type="ECO:0000313" key="11">
    <source>
        <dbReference type="Proteomes" id="UP000184016"/>
    </source>
</evidence>
<dbReference type="SUPFAM" id="SSF47090">
    <property type="entry name" value="PGBD-like"/>
    <property type="match status" value="1"/>
</dbReference>
<protein>
    <submittedName>
        <fullName evidence="10">Lipoprotein-anchoring transpeptidase ErfK/SrfK</fullName>
    </submittedName>
</protein>
<dbReference type="InterPro" id="IPR005490">
    <property type="entry name" value="LD_TPept_cat_dom"/>
</dbReference>
<feature type="active site" description="Nucleophile" evidence="6">
    <location>
        <position position="296"/>
    </location>
</feature>
<proteinExistence type="predicted"/>
<dbReference type="GO" id="GO:0008360">
    <property type="term" value="P:regulation of cell shape"/>
    <property type="evidence" value="ECO:0007669"/>
    <property type="project" value="UniProtKB-UniRule"/>
</dbReference>
<comment type="pathway">
    <text evidence="1 6">Cell wall biogenesis; peptidoglycan biosynthesis.</text>
</comment>
<dbReference type="InterPro" id="IPR036365">
    <property type="entry name" value="PGBD-like_sf"/>
</dbReference>
<dbReference type="InterPro" id="IPR050979">
    <property type="entry name" value="LD-transpeptidase"/>
</dbReference>
<dbReference type="AlphaFoldDB" id="A0A1M6MZ97"/>
<dbReference type="InterPro" id="IPR038063">
    <property type="entry name" value="Transpep_catalytic_dom"/>
</dbReference>
<evidence type="ECO:0000256" key="3">
    <source>
        <dbReference type="ARBA" id="ARBA00022960"/>
    </source>
</evidence>
<evidence type="ECO:0000256" key="5">
    <source>
        <dbReference type="ARBA" id="ARBA00023316"/>
    </source>
</evidence>
<keyword evidence="5 6" id="KW-0961">Cell wall biogenesis/degradation</keyword>